<gene>
    <name evidence="2" type="ORF">A8926_4038</name>
</gene>
<feature type="compositionally biased region" description="Low complexity" evidence="1">
    <location>
        <begin position="238"/>
        <end position="256"/>
    </location>
</feature>
<feature type="compositionally biased region" description="Polar residues" evidence="1">
    <location>
        <begin position="258"/>
        <end position="270"/>
    </location>
</feature>
<evidence type="ECO:0000313" key="2">
    <source>
        <dbReference type="EMBL" id="PKW16226.1"/>
    </source>
</evidence>
<name>A0A2N3XZX3_SACSN</name>
<proteinExistence type="predicted"/>
<keyword evidence="3" id="KW-1185">Reference proteome</keyword>
<accession>A0A2N3XZX3</accession>
<dbReference type="Proteomes" id="UP000233786">
    <property type="component" value="Unassembled WGS sequence"/>
</dbReference>
<protein>
    <submittedName>
        <fullName evidence="2">Uncharacterized protein</fullName>
    </submittedName>
</protein>
<comment type="caution">
    <text evidence="2">The sequence shown here is derived from an EMBL/GenBank/DDBJ whole genome shotgun (WGS) entry which is preliminary data.</text>
</comment>
<sequence length="270" mass="29428">MAGWPGGGQVAQVGGRLPRWWTVSKPAAVPFGRRQRHIRFAGFRPEQGPSRLRALARPYPPTISIEIAEVVHRHRRVGMRHADGPQVPLKSKVRFQWNLRLLSAEADSMNVFAPAVTASTASTGGQRQNRRSTPAPSGPAAPPGRQQPQPIQDSPPTASRARQSPSTRPRKDSTVRVCRSSTTRTREANNTRARLLDRPSRLGQPDDLPPETTPSSRVPPGQKPAATLRSTSHTPCCRSRGTAPAGRRTRAPYRPGSASRSSSWCAVTYA</sequence>
<evidence type="ECO:0000313" key="3">
    <source>
        <dbReference type="Proteomes" id="UP000233786"/>
    </source>
</evidence>
<evidence type="ECO:0000256" key="1">
    <source>
        <dbReference type="SAM" id="MobiDB-lite"/>
    </source>
</evidence>
<feature type="compositionally biased region" description="Polar residues" evidence="1">
    <location>
        <begin position="151"/>
        <end position="167"/>
    </location>
</feature>
<organism evidence="2 3">
    <name type="scientific">Saccharopolyspora spinosa</name>
    <dbReference type="NCBI Taxonomy" id="60894"/>
    <lineage>
        <taxon>Bacteria</taxon>
        <taxon>Bacillati</taxon>
        <taxon>Actinomycetota</taxon>
        <taxon>Actinomycetes</taxon>
        <taxon>Pseudonocardiales</taxon>
        <taxon>Pseudonocardiaceae</taxon>
        <taxon>Saccharopolyspora</taxon>
    </lineage>
</organism>
<dbReference type="AlphaFoldDB" id="A0A2N3XZX3"/>
<dbReference type="EMBL" id="PJNB01000001">
    <property type="protein sequence ID" value="PKW16226.1"/>
    <property type="molecule type" value="Genomic_DNA"/>
</dbReference>
<feature type="compositionally biased region" description="Basic and acidic residues" evidence="1">
    <location>
        <begin position="184"/>
        <end position="200"/>
    </location>
</feature>
<feature type="compositionally biased region" description="Polar residues" evidence="1">
    <location>
        <begin position="118"/>
        <end position="127"/>
    </location>
</feature>
<reference evidence="2" key="1">
    <citation type="submission" date="2017-12" db="EMBL/GenBank/DDBJ databases">
        <title>Sequencing the genomes of 1000 Actinobacteria strains.</title>
        <authorList>
            <person name="Klenk H.-P."/>
        </authorList>
    </citation>
    <scope>NUCLEOTIDE SEQUENCE [LARGE SCALE GENOMIC DNA]</scope>
    <source>
        <strain evidence="2">DSM 44228</strain>
    </source>
</reference>
<feature type="region of interest" description="Disordered" evidence="1">
    <location>
        <begin position="118"/>
        <end position="270"/>
    </location>
</feature>